<keyword evidence="3" id="KW-1185">Reference proteome</keyword>
<accession>A0A3M7PML1</accession>
<name>A0A3M7PML1_BRAPC</name>
<evidence type="ECO:0000313" key="2">
    <source>
        <dbReference type="EMBL" id="RMZ99887.1"/>
    </source>
</evidence>
<reference evidence="2 3" key="1">
    <citation type="journal article" date="2018" name="Sci. Rep.">
        <title>Genomic signatures of local adaptation to the degree of environmental predictability in rotifers.</title>
        <authorList>
            <person name="Franch-Gras L."/>
            <person name="Hahn C."/>
            <person name="Garcia-Roger E.M."/>
            <person name="Carmona M.J."/>
            <person name="Serra M."/>
            <person name="Gomez A."/>
        </authorList>
    </citation>
    <scope>NUCLEOTIDE SEQUENCE [LARGE SCALE GENOMIC DNA]</scope>
    <source>
        <strain evidence="2">HYR1</strain>
    </source>
</reference>
<proteinExistence type="predicted"/>
<dbReference type="Proteomes" id="UP000276133">
    <property type="component" value="Unassembled WGS sequence"/>
</dbReference>
<evidence type="ECO:0000256" key="1">
    <source>
        <dbReference type="SAM" id="SignalP"/>
    </source>
</evidence>
<sequence length="62" mass="7072">MPALFYTTPFEISALLLRLVILLGSAHEKFGWVVNIASHYKKTAKSLNKRSKYLSLTSKQFN</sequence>
<feature type="signal peptide" evidence="1">
    <location>
        <begin position="1"/>
        <end position="26"/>
    </location>
</feature>
<feature type="chain" id="PRO_5018059318" evidence="1">
    <location>
        <begin position="27"/>
        <end position="62"/>
    </location>
</feature>
<dbReference type="AlphaFoldDB" id="A0A3M7PML1"/>
<comment type="caution">
    <text evidence="2">The sequence shown here is derived from an EMBL/GenBank/DDBJ whole genome shotgun (WGS) entry which is preliminary data.</text>
</comment>
<evidence type="ECO:0000313" key="3">
    <source>
        <dbReference type="Proteomes" id="UP000276133"/>
    </source>
</evidence>
<keyword evidence="1" id="KW-0732">Signal</keyword>
<protein>
    <submittedName>
        <fullName evidence="2">Uncharacterized protein</fullName>
    </submittedName>
</protein>
<gene>
    <name evidence="2" type="ORF">BpHYR1_018863</name>
</gene>
<organism evidence="2 3">
    <name type="scientific">Brachionus plicatilis</name>
    <name type="common">Marine rotifer</name>
    <name type="synonym">Brachionus muelleri</name>
    <dbReference type="NCBI Taxonomy" id="10195"/>
    <lineage>
        <taxon>Eukaryota</taxon>
        <taxon>Metazoa</taxon>
        <taxon>Spiralia</taxon>
        <taxon>Gnathifera</taxon>
        <taxon>Rotifera</taxon>
        <taxon>Eurotatoria</taxon>
        <taxon>Monogononta</taxon>
        <taxon>Pseudotrocha</taxon>
        <taxon>Ploima</taxon>
        <taxon>Brachionidae</taxon>
        <taxon>Brachionus</taxon>
    </lineage>
</organism>
<dbReference type="EMBL" id="REGN01010007">
    <property type="protein sequence ID" value="RMZ99887.1"/>
    <property type="molecule type" value="Genomic_DNA"/>
</dbReference>